<proteinExistence type="predicted"/>
<reference evidence="2 3" key="1">
    <citation type="submission" date="2024-10" db="EMBL/GenBank/DDBJ databases">
        <authorList>
            <person name="Kim D."/>
        </authorList>
    </citation>
    <scope>NUCLEOTIDE SEQUENCE [LARGE SCALE GENOMIC DNA]</scope>
    <source>
        <strain evidence="2">BH-2024</strain>
    </source>
</reference>
<evidence type="ECO:0000313" key="3">
    <source>
        <dbReference type="Proteomes" id="UP001620626"/>
    </source>
</evidence>
<sequence length="158" mass="18273">MKSMSGQKYCSDSRYKLEIGIFQTHGHGLWDLHRHDSKIEFFEPHKIGRRQKRVNVRELFQGAFQRIQQHGTQIACVFYVFAALMALFGVICLILHLVLFKPADYLSWLLLLWLFYVFGYYINAFIKECNACFRNNNNQIHSIELAENGPAAAGANGQ</sequence>
<feature type="transmembrane region" description="Helical" evidence="1">
    <location>
        <begin position="105"/>
        <end position="126"/>
    </location>
</feature>
<keyword evidence="1" id="KW-1133">Transmembrane helix</keyword>
<dbReference type="Proteomes" id="UP001620626">
    <property type="component" value="Unassembled WGS sequence"/>
</dbReference>
<organism evidence="2 3">
    <name type="scientific">Heterodera trifolii</name>
    <dbReference type="NCBI Taxonomy" id="157864"/>
    <lineage>
        <taxon>Eukaryota</taxon>
        <taxon>Metazoa</taxon>
        <taxon>Ecdysozoa</taxon>
        <taxon>Nematoda</taxon>
        <taxon>Chromadorea</taxon>
        <taxon>Rhabditida</taxon>
        <taxon>Tylenchina</taxon>
        <taxon>Tylenchomorpha</taxon>
        <taxon>Tylenchoidea</taxon>
        <taxon>Heteroderidae</taxon>
        <taxon>Heteroderinae</taxon>
        <taxon>Heterodera</taxon>
    </lineage>
</organism>
<feature type="transmembrane region" description="Helical" evidence="1">
    <location>
        <begin position="76"/>
        <end position="99"/>
    </location>
</feature>
<evidence type="ECO:0000256" key="1">
    <source>
        <dbReference type="SAM" id="Phobius"/>
    </source>
</evidence>
<keyword evidence="3" id="KW-1185">Reference proteome</keyword>
<keyword evidence="1" id="KW-0472">Membrane</keyword>
<accession>A0ABD2KUA0</accession>
<comment type="caution">
    <text evidence="2">The sequence shown here is derived from an EMBL/GenBank/DDBJ whole genome shotgun (WGS) entry which is preliminary data.</text>
</comment>
<keyword evidence="1" id="KW-0812">Transmembrane</keyword>
<name>A0ABD2KUA0_9BILA</name>
<dbReference type="EMBL" id="JBICBT010000658">
    <property type="protein sequence ID" value="KAL3106272.1"/>
    <property type="molecule type" value="Genomic_DNA"/>
</dbReference>
<evidence type="ECO:0000313" key="2">
    <source>
        <dbReference type="EMBL" id="KAL3106272.1"/>
    </source>
</evidence>
<protein>
    <submittedName>
        <fullName evidence="2">Uncharacterized protein</fullName>
    </submittedName>
</protein>
<dbReference type="AlphaFoldDB" id="A0ABD2KUA0"/>
<gene>
    <name evidence="2" type="ORF">niasHT_013815</name>
</gene>